<reference evidence="2 3" key="1">
    <citation type="journal article" date="2019" name="Syst. Appl. Microbiol.">
        <title>Polyphasic characterization of two novel Lactobacillus spp. isolated from blown salami packages: Description of Lactobacillus halodurans sp. nov. and Lactobacillus salsicarnum sp. nov.</title>
        <authorList>
            <person name="Schuster J.A."/>
            <person name="Klingl A."/>
            <person name="Vogel R.F."/>
            <person name="Ehrmann M.A."/>
        </authorList>
    </citation>
    <scope>NUCLEOTIDE SEQUENCE [LARGE SCALE GENOMIC DNA]</scope>
    <source>
        <strain evidence="2 3">TMW 1.2172</strain>
    </source>
</reference>
<dbReference type="InterPro" id="IPR025948">
    <property type="entry name" value="HTH-like_dom"/>
</dbReference>
<dbReference type="EMBL" id="VDFP01000303">
    <property type="protein sequence ID" value="MQS77489.1"/>
    <property type="molecule type" value="Genomic_DNA"/>
</dbReference>
<feature type="domain" description="HTH-like" evidence="1">
    <location>
        <begin position="3"/>
        <end position="46"/>
    </location>
</feature>
<organism evidence="2 3">
    <name type="scientific">Companilactobacillus halodurans</name>
    <dbReference type="NCBI Taxonomy" id="2584183"/>
    <lineage>
        <taxon>Bacteria</taxon>
        <taxon>Bacillati</taxon>
        <taxon>Bacillota</taxon>
        <taxon>Bacilli</taxon>
        <taxon>Lactobacillales</taxon>
        <taxon>Lactobacillaceae</taxon>
        <taxon>Companilactobacillus</taxon>
    </lineage>
</organism>
<name>A0A5P0ZTW9_9LACO</name>
<proteinExistence type="predicted"/>
<protein>
    <submittedName>
        <fullName evidence="2">Transposase</fullName>
    </submittedName>
</protein>
<gene>
    <name evidence="2" type="ORF">FHL06_14355</name>
</gene>
<dbReference type="Pfam" id="PF13276">
    <property type="entry name" value="HTH_21"/>
    <property type="match status" value="1"/>
</dbReference>
<accession>A0A5P0ZTW9</accession>
<sequence length="47" mass="5820">MQLKKIKYICHKHNYTYGYRKVIAELNKFSEIIVSHKKYKKLCRKMD</sequence>
<dbReference type="Proteomes" id="UP000414364">
    <property type="component" value="Unassembled WGS sequence"/>
</dbReference>
<comment type="caution">
    <text evidence="2">The sequence shown here is derived from an EMBL/GenBank/DDBJ whole genome shotgun (WGS) entry which is preliminary data.</text>
</comment>
<dbReference type="AlphaFoldDB" id="A0A5P0ZTW9"/>
<evidence type="ECO:0000313" key="2">
    <source>
        <dbReference type="EMBL" id="MQS77489.1"/>
    </source>
</evidence>
<evidence type="ECO:0000313" key="3">
    <source>
        <dbReference type="Proteomes" id="UP000414364"/>
    </source>
</evidence>
<evidence type="ECO:0000259" key="1">
    <source>
        <dbReference type="Pfam" id="PF13276"/>
    </source>
</evidence>